<feature type="region of interest" description="Disordered" evidence="1">
    <location>
        <begin position="142"/>
        <end position="165"/>
    </location>
</feature>
<dbReference type="InterPro" id="IPR007914">
    <property type="entry name" value="UPF0193"/>
</dbReference>
<sequence length="254" mass="25829">MPSALAEGLWEEVGRDTAAGRALFLLYGGHRAAREAGAAFSARNRSRAPPAGPWAPPPPPARPPPKPRVAVPRVGAAASAAALAAAAAAGGQAPPRRRPAAAILSQLRADADEAARDGAAPPPRGPLLDAAEKERLALLMQHRGKPPPPAPPSPGARRCPDTARPAGGELARLQARFDALRGEVEEREAWLLGLRRDGIARPEHAAVVRGEVAERAAEMRRVDARLRALEAGIAAGGGGGGGGGGGDAGGDQIP</sequence>
<dbReference type="PANTHER" id="PTHR28348:SF1">
    <property type="entry name" value="UPF0193 PROTEIN EVG1"/>
    <property type="match status" value="1"/>
</dbReference>
<feature type="compositionally biased region" description="Low complexity" evidence="1">
    <location>
        <begin position="38"/>
        <end position="49"/>
    </location>
</feature>
<evidence type="ECO:0000256" key="1">
    <source>
        <dbReference type="SAM" id="MobiDB-lite"/>
    </source>
</evidence>
<feature type="region of interest" description="Disordered" evidence="1">
    <location>
        <begin position="38"/>
        <end position="70"/>
    </location>
</feature>
<comment type="caution">
    <text evidence="2">The sequence shown here is derived from an EMBL/GenBank/DDBJ whole genome shotgun (WGS) entry which is preliminary data.</text>
</comment>
<dbReference type="AlphaFoldDB" id="A0A2V0PIM0"/>
<dbReference type="Proteomes" id="UP000247498">
    <property type="component" value="Unassembled WGS sequence"/>
</dbReference>
<dbReference type="EMBL" id="BDRX01000166">
    <property type="protein sequence ID" value="GBF99648.1"/>
    <property type="molecule type" value="Genomic_DNA"/>
</dbReference>
<keyword evidence="3" id="KW-1185">Reference proteome</keyword>
<evidence type="ECO:0000313" key="2">
    <source>
        <dbReference type="EMBL" id="GBF99648.1"/>
    </source>
</evidence>
<reference evidence="2 3" key="1">
    <citation type="journal article" date="2018" name="Sci. Rep.">
        <title>Raphidocelis subcapitata (=Pseudokirchneriella subcapitata) provides an insight into genome evolution and environmental adaptations in the Sphaeropleales.</title>
        <authorList>
            <person name="Suzuki S."/>
            <person name="Yamaguchi H."/>
            <person name="Nakajima N."/>
            <person name="Kawachi M."/>
        </authorList>
    </citation>
    <scope>NUCLEOTIDE SEQUENCE [LARGE SCALE GENOMIC DNA]</scope>
    <source>
        <strain evidence="2 3">NIES-35</strain>
    </source>
</reference>
<gene>
    <name evidence="2" type="ORF">Rsub_12585</name>
</gene>
<evidence type="ECO:0008006" key="4">
    <source>
        <dbReference type="Google" id="ProtNLM"/>
    </source>
</evidence>
<organism evidence="2 3">
    <name type="scientific">Raphidocelis subcapitata</name>
    <dbReference type="NCBI Taxonomy" id="307507"/>
    <lineage>
        <taxon>Eukaryota</taxon>
        <taxon>Viridiplantae</taxon>
        <taxon>Chlorophyta</taxon>
        <taxon>core chlorophytes</taxon>
        <taxon>Chlorophyceae</taxon>
        <taxon>CS clade</taxon>
        <taxon>Sphaeropleales</taxon>
        <taxon>Selenastraceae</taxon>
        <taxon>Raphidocelis</taxon>
    </lineage>
</organism>
<evidence type="ECO:0000313" key="3">
    <source>
        <dbReference type="Proteomes" id="UP000247498"/>
    </source>
</evidence>
<dbReference type="PANTHER" id="PTHR28348">
    <property type="entry name" value="UPF0193 PROTEIN EVG1"/>
    <property type="match status" value="1"/>
</dbReference>
<accession>A0A2V0PIM0</accession>
<feature type="compositionally biased region" description="Pro residues" evidence="1">
    <location>
        <begin position="50"/>
        <end position="67"/>
    </location>
</feature>
<dbReference type="OrthoDB" id="10659018at2759"/>
<name>A0A2V0PIM0_9CHLO</name>
<protein>
    <recommendedName>
        <fullName evidence="4">Enkurin domain-containing protein</fullName>
    </recommendedName>
</protein>
<dbReference type="InParanoid" id="A0A2V0PIM0"/>
<proteinExistence type="predicted"/>
<feature type="region of interest" description="Disordered" evidence="1">
    <location>
        <begin position="234"/>
        <end position="254"/>
    </location>
</feature>